<evidence type="ECO:0000313" key="5">
    <source>
        <dbReference type="Proteomes" id="UP000594261"/>
    </source>
</evidence>
<dbReference type="PANTHER" id="PTHR13234:SF64">
    <property type="entry name" value="SAPOSIN A-TYPE DOMAIN-CONTAINING PROTEIN"/>
    <property type="match status" value="1"/>
</dbReference>
<dbReference type="AlphaFoldDB" id="A0A7N2R7X1"/>
<evidence type="ECO:0000313" key="4">
    <source>
        <dbReference type="EnsemblPlants" id="QL07p034196:mrna"/>
    </source>
</evidence>
<evidence type="ECO:0000256" key="2">
    <source>
        <dbReference type="ARBA" id="ARBA00023180"/>
    </source>
</evidence>
<feature type="signal peptide" evidence="3">
    <location>
        <begin position="1"/>
        <end position="26"/>
    </location>
</feature>
<name>A0A7N2R7X1_QUELO</name>
<dbReference type="Gramene" id="QL07p034196:mrna">
    <property type="protein sequence ID" value="QL07p034196:mrna"/>
    <property type="gene ID" value="QL07p034196"/>
</dbReference>
<organism evidence="4 5">
    <name type="scientific">Quercus lobata</name>
    <name type="common">Valley oak</name>
    <dbReference type="NCBI Taxonomy" id="97700"/>
    <lineage>
        <taxon>Eukaryota</taxon>
        <taxon>Viridiplantae</taxon>
        <taxon>Streptophyta</taxon>
        <taxon>Embryophyta</taxon>
        <taxon>Tracheophyta</taxon>
        <taxon>Spermatophyta</taxon>
        <taxon>Magnoliopsida</taxon>
        <taxon>eudicotyledons</taxon>
        <taxon>Gunneridae</taxon>
        <taxon>Pentapetalae</taxon>
        <taxon>rosids</taxon>
        <taxon>fabids</taxon>
        <taxon>Fagales</taxon>
        <taxon>Fagaceae</taxon>
        <taxon>Quercus</taxon>
    </lineage>
</organism>
<dbReference type="PANTHER" id="PTHR13234">
    <property type="entry name" value="GAMMA-INTERFERON INDUCIBLE LYSOSOMAL THIOL REDUCTASE GILT"/>
    <property type="match status" value="1"/>
</dbReference>
<dbReference type="InterPro" id="IPR004911">
    <property type="entry name" value="Interferon-induced_GILT"/>
</dbReference>
<keyword evidence="2" id="KW-0325">Glycoprotein</keyword>
<dbReference type="EMBL" id="LRBV02000007">
    <property type="status" value="NOT_ANNOTATED_CDS"/>
    <property type="molecule type" value="Genomic_DNA"/>
</dbReference>
<reference evidence="4 5" key="1">
    <citation type="journal article" date="2016" name="G3 (Bethesda)">
        <title>First Draft Assembly and Annotation of the Genome of a California Endemic Oak Quercus lobata Nee (Fagaceae).</title>
        <authorList>
            <person name="Sork V.L."/>
            <person name="Fitz-Gibbon S.T."/>
            <person name="Puiu D."/>
            <person name="Crepeau M."/>
            <person name="Gugger P.F."/>
            <person name="Sherman R."/>
            <person name="Stevens K."/>
            <person name="Langley C.H."/>
            <person name="Pellegrini M."/>
            <person name="Salzberg S.L."/>
        </authorList>
    </citation>
    <scope>NUCLEOTIDE SEQUENCE [LARGE SCALE GENOMIC DNA]</scope>
    <source>
        <strain evidence="4 5">cv. SW786</strain>
    </source>
</reference>
<protein>
    <recommendedName>
        <fullName evidence="6">Gamma interferon inducible lysosomal thiol reductase GILT</fullName>
    </recommendedName>
</protein>
<dbReference type="InParanoid" id="A0A7N2R7X1"/>
<proteinExistence type="inferred from homology"/>
<reference evidence="4" key="2">
    <citation type="submission" date="2021-01" db="UniProtKB">
        <authorList>
            <consortium name="EnsemblPlants"/>
        </authorList>
    </citation>
    <scope>IDENTIFICATION</scope>
</reference>
<sequence>MAHLKIFSFIVLTSLLFMSIPPFCCADYHSNRDRAPPQPSNAKLSLNKILKLNLTLYYDSLCPSSRDFIIRDLVKVFMEDLISIVNLRLVPWGNALIVEPNENIICQDFKNFVTYVCKAYKGHLQIKACKSLPEEINLDENANSIQPLCNASETKKMHGSPTASWMRHMKMEPLAYFRYRSTSPSALSIMAGLLLL</sequence>
<accession>A0A7N2R7X1</accession>
<keyword evidence="5" id="KW-1185">Reference proteome</keyword>
<feature type="chain" id="PRO_5029657394" description="Gamma interferon inducible lysosomal thiol reductase GILT" evidence="3">
    <location>
        <begin position="27"/>
        <end position="196"/>
    </location>
</feature>
<evidence type="ECO:0000256" key="3">
    <source>
        <dbReference type="SAM" id="SignalP"/>
    </source>
</evidence>
<comment type="similarity">
    <text evidence="1">Belongs to the GILT family.</text>
</comment>
<dbReference type="GO" id="GO:0016671">
    <property type="term" value="F:oxidoreductase activity, acting on a sulfur group of donors, disulfide as acceptor"/>
    <property type="evidence" value="ECO:0007669"/>
    <property type="project" value="InterPro"/>
</dbReference>
<dbReference type="EnsemblPlants" id="QL07p034196:mrna">
    <property type="protein sequence ID" value="QL07p034196:mrna"/>
    <property type="gene ID" value="QL07p034196"/>
</dbReference>
<dbReference type="Pfam" id="PF03227">
    <property type="entry name" value="GILT"/>
    <property type="match status" value="1"/>
</dbReference>
<keyword evidence="3" id="KW-0732">Signal</keyword>
<evidence type="ECO:0008006" key="6">
    <source>
        <dbReference type="Google" id="ProtNLM"/>
    </source>
</evidence>
<dbReference type="Proteomes" id="UP000594261">
    <property type="component" value="Chromosome 7"/>
</dbReference>
<evidence type="ECO:0000256" key="1">
    <source>
        <dbReference type="ARBA" id="ARBA00005679"/>
    </source>
</evidence>